<dbReference type="SUPFAM" id="SSF50129">
    <property type="entry name" value="GroES-like"/>
    <property type="match status" value="1"/>
</dbReference>
<dbReference type="GO" id="GO:0008270">
    <property type="term" value="F:zinc ion binding"/>
    <property type="evidence" value="ECO:0007669"/>
    <property type="project" value="InterPro"/>
</dbReference>
<dbReference type="InterPro" id="IPR036291">
    <property type="entry name" value="NAD(P)-bd_dom_sf"/>
</dbReference>
<reference evidence="4" key="1">
    <citation type="submission" date="2017-05" db="EMBL/GenBank/DDBJ databases">
        <authorList>
            <consortium name="The Broad Institute Genomics Platform"/>
            <consortium name="The Broad Institute Genomic Center for Infectious Diseases"/>
            <person name="Earl A."/>
            <person name="Manson A."/>
            <person name="Schwartman J."/>
            <person name="Gilmore M."/>
            <person name="Abouelleil A."/>
            <person name="Cao P."/>
            <person name="Chapman S."/>
            <person name="Cusick C."/>
            <person name="Shea T."/>
            <person name="Young S."/>
            <person name="Neafsey D."/>
            <person name="Nusbaum C."/>
            <person name="Birren B."/>
        </authorList>
    </citation>
    <scope>NUCLEOTIDE SEQUENCE</scope>
    <source>
        <strain evidence="4">7F3_DIV0205</strain>
    </source>
</reference>
<proteinExistence type="inferred from homology"/>
<evidence type="ECO:0000256" key="1">
    <source>
        <dbReference type="ARBA" id="ARBA00010371"/>
    </source>
</evidence>
<evidence type="ECO:0000313" key="4">
    <source>
        <dbReference type="EMBL" id="WYK00792.1"/>
    </source>
</evidence>
<keyword evidence="2" id="KW-0560">Oxidoreductase</keyword>
<keyword evidence="5" id="KW-1185">Reference proteome</keyword>
<dbReference type="InterPro" id="IPR013154">
    <property type="entry name" value="ADH-like_N"/>
</dbReference>
<accession>A0AAQ3Y691</accession>
<dbReference type="Pfam" id="PF08240">
    <property type="entry name" value="ADH_N"/>
    <property type="match status" value="1"/>
</dbReference>
<dbReference type="InterPro" id="IPR013149">
    <property type="entry name" value="ADH-like_C"/>
</dbReference>
<keyword evidence="2" id="KW-0862">Zinc</keyword>
<organism evidence="4 5">
    <name type="scientific">Candidatus Enterococcus palustris</name>
    <dbReference type="NCBI Taxonomy" id="1834189"/>
    <lineage>
        <taxon>Bacteria</taxon>
        <taxon>Bacillati</taxon>
        <taxon>Bacillota</taxon>
        <taxon>Bacilli</taxon>
        <taxon>Lactobacillales</taxon>
        <taxon>Enterococcaceae</taxon>
        <taxon>Enterococcus</taxon>
    </lineage>
</organism>
<evidence type="ECO:0000256" key="2">
    <source>
        <dbReference type="RuleBase" id="RU364000"/>
    </source>
</evidence>
<dbReference type="GO" id="GO:0016491">
    <property type="term" value="F:oxidoreductase activity"/>
    <property type="evidence" value="ECO:0007669"/>
    <property type="project" value="UniProtKB-KW"/>
</dbReference>
<reference evidence="4" key="2">
    <citation type="submission" date="2024-03" db="EMBL/GenBank/DDBJ databases">
        <title>The Genome Sequence of Enterococcus sp. DIV0205d.</title>
        <authorList>
            <consortium name="The Broad Institute Genomics Platform"/>
            <consortium name="The Broad Institute Microbial Omics Core"/>
            <consortium name="The Broad Institute Genomic Center for Infectious Diseases"/>
            <person name="Earl A."/>
            <person name="Manson A."/>
            <person name="Gilmore M."/>
            <person name="Schwartman J."/>
            <person name="Shea T."/>
            <person name="Abouelleil A."/>
            <person name="Cao P."/>
            <person name="Chapman S."/>
            <person name="Cusick C."/>
            <person name="Young S."/>
            <person name="Neafsey D."/>
            <person name="Nusbaum C."/>
            <person name="Birren B."/>
        </authorList>
    </citation>
    <scope>NUCLEOTIDE SEQUENCE</scope>
    <source>
        <strain evidence="4">7F3_DIV0205</strain>
    </source>
</reference>
<feature type="domain" description="Enoyl reductase (ER)" evidence="3">
    <location>
        <begin position="23"/>
        <end position="339"/>
    </location>
</feature>
<dbReference type="InterPro" id="IPR011032">
    <property type="entry name" value="GroES-like_sf"/>
</dbReference>
<dbReference type="AlphaFoldDB" id="A0AAQ3Y691"/>
<dbReference type="Proteomes" id="UP000194948">
    <property type="component" value="Chromosome"/>
</dbReference>
<dbReference type="NCBIfam" id="TIGR02817">
    <property type="entry name" value="adh_fam_1"/>
    <property type="match status" value="1"/>
</dbReference>
<name>A0AAQ3Y691_9ENTE</name>
<dbReference type="SMART" id="SM00829">
    <property type="entry name" value="PKS_ER"/>
    <property type="match status" value="1"/>
</dbReference>
<dbReference type="EMBL" id="CP147244">
    <property type="protein sequence ID" value="WYK00792.1"/>
    <property type="molecule type" value="Genomic_DNA"/>
</dbReference>
<dbReference type="PANTHER" id="PTHR43482:SF1">
    <property type="entry name" value="PROTEIN AST1-RELATED"/>
    <property type="match status" value="1"/>
</dbReference>
<dbReference type="CDD" id="cd08252">
    <property type="entry name" value="AL_MDR"/>
    <property type="match status" value="1"/>
</dbReference>
<dbReference type="RefSeq" id="WP_086314355.1">
    <property type="nucleotide sequence ID" value="NZ_CP147244.1"/>
</dbReference>
<dbReference type="InterPro" id="IPR052585">
    <property type="entry name" value="Lipid_raft_assoc_Zn_ADH"/>
</dbReference>
<protein>
    <recommendedName>
        <fullName evidence="2">Zinc-type alcohol dehydrogenase-like protein</fullName>
    </recommendedName>
</protein>
<dbReference type="Gene3D" id="3.40.50.720">
    <property type="entry name" value="NAD(P)-binding Rossmann-like Domain"/>
    <property type="match status" value="1"/>
</dbReference>
<gene>
    <name evidence="4" type="ORF">A5821_001918</name>
</gene>
<keyword evidence="2" id="KW-0479">Metal-binding</keyword>
<comment type="similarity">
    <text evidence="1 2">Belongs to the zinc-containing alcohol dehydrogenase family. Quinone oxidoreductase subfamily.</text>
</comment>
<dbReference type="Pfam" id="PF00107">
    <property type="entry name" value="ADH_zinc_N"/>
    <property type="match status" value="1"/>
</dbReference>
<sequence>MNEKKEMKAIGFFEGLPIEHEASFLDEWKKIPIPDPKDLLVKVKAISVNPIDTKLRQVVKKQEQLQVLGFDAVGEIIAIGKEVKKFTIGDRVYYAGTTKRAGSNQEFQLVNEGIAALAPRNLSDEKVAALPLTSLTAYELLFEKFGLMPKENANKGKTILVINGAGGVGSILNQLAHWAGMTVYATSSPANFDWLKKMGVDYPLDYHQDLKQSLEKLGVKNVDYVAVLFNILPYYEIIAELISPFGHVGTIVGLEEELDISRLKNKSVSFDWEYMFAKTDFEYQIKTQGEALALISQLIEHDKIESTLGKAYTTGINAANLKKATIAIEAGHMRGKVVVSGPFNGDVKNDNSGN</sequence>
<dbReference type="PANTHER" id="PTHR43482">
    <property type="entry name" value="PROTEIN AST1-RELATED"/>
    <property type="match status" value="1"/>
</dbReference>
<dbReference type="InterPro" id="IPR014182">
    <property type="entry name" value="ADH_Zn_typ-1"/>
</dbReference>
<dbReference type="InterPro" id="IPR020843">
    <property type="entry name" value="ER"/>
</dbReference>
<evidence type="ECO:0000313" key="5">
    <source>
        <dbReference type="Proteomes" id="UP000194948"/>
    </source>
</evidence>
<dbReference type="Gene3D" id="3.90.180.10">
    <property type="entry name" value="Medium-chain alcohol dehydrogenases, catalytic domain"/>
    <property type="match status" value="1"/>
</dbReference>
<evidence type="ECO:0000259" key="3">
    <source>
        <dbReference type="SMART" id="SM00829"/>
    </source>
</evidence>
<dbReference type="SUPFAM" id="SSF51735">
    <property type="entry name" value="NAD(P)-binding Rossmann-fold domains"/>
    <property type="match status" value="1"/>
</dbReference>